<evidence type="ECO:0000313" key="1">
    <source>
        <dbReference type="EMBL" id="TFV36133.1"/>
    </source>
</evidence>
<protein>
    <submittedName>
        <fullName evidence="1">Uncharacterized protein</fullName>
    </submittedName>
</protein>
<accession>A0A4Y9L260</accession>
<proteinExistence type="predicted"/>
<keyword evidence="3" id="KW-1185">Reference proteome</keyword>
<gene>
    <name evidence="2" type="ORF">E4K65_44090</name>
    <name evidence="1" type="ORF">E4K65_45945</name>
</gene>
<dbReference type="EMBL" id="SPQT01000053">
    <property type="protein sequence ID" value="TFV37353.1"/>
    <property type="molecule type" value="Genomic_DNA"/>
</dbReference>
<dbReference type="EMBL" id="SPQT01000078">
    <property type="protein sequence ID" value="TFV36133.1"/>
    <property type="molecule type" value="Genomic_DNA"/>
</dbReference>
<reference evidence="1 3" key="1">
    <citation type="submission" date="2019-03" db="EMBL/GenBank/DDBJ databases">
        <title>Bradyrhizobium diversity isolated from nodules of Chamaecrista fasciculata.</title>
        <authorList>
            <person name="Klepa M.S."/>
            <person name="Urquiaga M.O."/>
            <person name="Hungria M."/>
            <person name="Delamuta J.R."/>
        </authorList>
    </citation>
    <scope>NUCLEOTIDE SEQUENCE [LARGE SCALE GENOMIC DNA]</scope>
    <source>
        <strain evidence="1 3">CNPSo 3448</strain>
    </source>
</reference>
<evidence type="ECO:0000313" key="3">
    <source>
        <dbReference type="Proteomes" id="UP000297966"/>
    </source>
</evidence>
<dbReference type="AlphaFoldDB" id="A0A4Y9L260"/>
<evidence type="ECO:0000313" key="2">
    <source>
        <dbReference type="EMBL" id="TFV37353.1"/>
    </source>
</evidence>
<name>A0A4Y9L260_9BRAD</name>
<dbReference type="Proteomes" id="UP000297966">
    <property type="component" value="Unassembled WGS sequence"/>
</dbReference>
<feature type="non-terminal residue" evidence="1">
    <location>
        <position position="61"/>
    </location>
</feature>
<organism evidence="1 3">
    <name type="scientific">Bradyrhizobium niftali</name>
    <dbReference type="NCBI Taxonomy" id="2560055"/>
    <lineage>
        <taxon>Bacteria</taxon>
        <taxon>Pseudomonadati</taxon>
        <taxon>Pseudomonadota</taxon>
        <taxon>Alphaproteobacteria</taxon>
        <taxon>Hyphomicrobiales</taxon>
        <taxon>Nitrobacteraceae</taxon>
        <taxon>Bradyrhizobium</taxon>
    </lineage>
</organism>
<comment type="caution">
    <text evidence="1">The sequence shown here is derived from an EMBL/GenBank/DDBJ whole genome shotgun (WGS) entry which is preliminary data.</text>
</comment>
<sequence length="61" mass="6307">MTSNTQGSLGILNLERGPAPAAPRLGSILNPTTFDFPVISETVAGAWAENVIRGEPALESA</sequence>